<evidence type="ECO:0000313" key="7">
    <source>
        <dbReference type="Proteomes" id="UP000327007"/>
    </source>
</evidence>
<dbReference type="EMBL" id="VYQC01000001">
    <property type="protein sequence ID" value="KAA9050623.1"/>
    <property type="molecule type" value="Genomic_DNA"/>
</dbReference>
<dbReference type="InterPro" id="IPR001173">
    <property type="entry name" value="Glyco_trans_2-like"/>
</dbReference>
<dbReference type="AlphaFoldDB" id="A0A1Y4VBE3"/>
<dbReference type="Pfam" id="PF00535">
    <property type="entry name" value="Glycos_transf_2"/>
    <property type="match status" value="1"/>
</dbReference>
<reference evidence="6" key="1">
    <citation type="submission" date="2017-04" db="EMBL/GenBank/DDBJ databases">
        <title>Function of individual gut microbiota members based on whole genome sequencing of pure cultures obtained from chicken caecum.</title>
        <authorList>
            <person name="Medvecky M."/>
            <person name="Cejkova D."/>
            <person name="Polansky O."/>
            <person name="Karasova D."/>
            <person name="Kubasova T."/>
            <person name="Cizek A."/>
            <person name="Rychlik I."/>
        </authorList>
    </citation>
    <scope>NUCLEOTIDE SEQUENCE [LARGE SCALE GENOMIC DNA]</scope>
    <source>
        <strain evidence="6">An109</strain>
    </source>
</reference>
<dbReference type="SUPFAM" id="SSF53448">
    <property type="entry name" value="Nucleotide-diphospho-sugar transferases"/>
    <property type="match status" value="1"/>
</dbReference>
<dbReference type="PANTHER" id="PTHR22916:SF51">
    <property type="entry name" value="GLYCOSYLTRANSFERASE EPSH-RELATED"/>
    <property type="match status" value="1"/>
</dbReference>
<proteinExistence type="predicted"/>
<reference evidence="5" key="2">
    <citation type="journal article" date="2018" name="BMC Genomics">
        <title>Whole genome sequencing and function prediction of 133 gut anaerobes isolated from chicken caecum in pure cultures.</title>
        <authorList>
            <person name="Medvecky M."/>
            <person name="Cejkova D."/>
            <person name="Polansky O."/>
            <person name="Karasova D."/>
            <person name="Kubasova T."/>
            <person name="Cizek A."/>
            <person name="Rychlik I."/>
        </authorList>
    </citation>
    <scope>NUCLEOTIDE SEQUENCE</scope>
    <source>
        <strain evidence="5">An109</strain>
    </source>
</reference>
<dbReference type="PANTHER" id="PTHR22916">
    <property type="entry name" value="GLYCOSYLTRANSFERASE"/>
    <property type="match status" value="1"/>
</dbReference>
<dbReference type="RefSeq" id="WP_087318435.1">
    <property type="nucleotide sequence ID" value="NZ_CP041230.1"/>
</dbReference>
<keyword evidence="2" id="KW-0808">Transferase</keyword>
<dbReference type="InterPro" id="IPR029044">
    <property type="entry name" value="Nucleotide-diphossugar_trans"/>
</dbReference>
<dbReference type="EMBL" id="NFLW01000026">
    <property type="protein sequence ID" value="OUQ66556.1"/>
    <property type="molecule type" value="Genomic_DNA"/>
</dbReference>
<organism evidence="5 6">
    <name type="scientific">Bacteroides xylanisolvens</name>
    <dbReference type="NCBI Taxonomy" id="371601"/>
    <lineage>
        <taxon>Bacteria</taxon>
        <taxon>Pseudomonadati</taxon>
        <taxon>Bacteroidota</taxon>
        <taxon>Bacteroidia</taxon>
        <taxon>Bacteroidales</taxon>
        <taxon>Bacteroidaceae</taxon>
        <taxon>Bacteroides</taxon>
    </lineage>
</organism>
<evidence type="ECO:0000313" key="4">
    <source>
        <dbReference type="EMBL" id="KAA9050623.1"/>
    </source>
</evidence>
<evidence type="ECO:0000256" key="2">
    <source>
        <dbReference type="ARBA" id="ARBA00022679"/>
    </source>
</evidence>
<gene>
    <name evidence="5" type="ORF">B5E52_13510</name>
    <name evidence="4" type="ORF">F6S82_01380</name>
</gene>
<dbReference type="GO" id="GO:0016758">
    <property type="term" value="F:hexosyltransferase activity"/>
    <property type="evidence" value="ECO:0007669"/>
    <property type="project" value="UniProtKB-ARBA"/>
</dbReference>
<evidence type="ECO:0000259" key="3">
    <source>
        <dbReference type="Pfam" id="PF00535"/>
    </source>
</evidence>
<dbReference type="Gene3D" id="3.90.550.10">
    <property type="entry name" value="Spore Coat Polysaccharide Biosynthesis Protein SpsA, Chain A"/>
    <property type="match status" value="1"/>
</dbReference>
<evidence type="ECO:0000313" key="6">
    <source>
        <dbReference type="Proteomes" id="UP000196036"/>
    </source>
</evidence>
<keyword evidence="1" id="KW-0328">Glycosyltransferase</keyword>
<evidence type="ECO:0000313" key="5">
    <source>
        <dbReference type="EMBL" id="OUQ66556.1"/>
    </source>
</evidence>
<dbReference type="Proteomes" id="UP000196036">
    <property type="component" value="Unassembled WGS sequence"/>
</dbReference>
<evidence type="ECO:0000256" key="1">
    <source>
        <dbReference type="ARBA" id="ARBA00022676"/>
    </source>
</evidence>
<name>A0A1Y4VBE3_9BACE</name>
<dbReference type="CDD" id="cd00761">
    <property type="entry name" value="Glyco_tranf_GTA_type"/>
    <property type="match status" value="1"/>
</dbReference>
<dbReference type="Proteomes" id="UP000327007">
    <property type="component" value="Unassembled WGS sequence"/>
</dbReference>
<reference evidence="4" key="4">
    <citation type="journal article" date="2019" name="bioRxiv">
        <title>Acquired interbacterial defense systems protect against interspecies antagonism in the human gut microbiome.</title>
        <authorList>
            <person name="Ross B.D."/>
            <person name="Verster A.J."/>
            <person name="Radey M.C."/>
            <person name="Schmidtke D.T."/>
            <person name="Pope C.E."/>
            <person name="Hoffman L.R."/>
            <person name="Hajjar A.M."/>
            <person name="Peterson S.B."/>
            <person name="Borenstein E."/>
            <person name="Mougous J.D."/>
        </authorList>
    </citation>
    <scope>NUCLEOTIDE SEQUENCE</scope>
    <source>
        <strain evidence="4">H204</strain>
    </source>
</reference>
<comment type="caution">
    <text evidence="5">The sequence shown here is derived from an EMBL/GenBank/DDBJ whole genome shotgun (WGS) entry which is preliminary data.</text>
</comment>
<accession>A0A1Y4VBE3</accession>
<reference evidence="7" key="3">
    <citation type="journal article" date="2018" name="J. Anim. Genet.">
        <title>Acquired interbacterial defense systems protect against interspecies antagonism in the human gut microbiome.</title>
        <authorList>
            <person name="Ross B.D."/>
            <person name="Verster A.J."/>
            <person name="Radey M.C."/>
            <person name="Schmidtke D.T."/>
            <person name="Pope C.E."/>
            <person name="Hoffman L.R."/>
            <person name="Hajjar A."/>
            <person name="Peterson S.B."/>
            <person name="Borenstein E."/>
            <person name="Mougous J."/>
        </authorList>
    </citation>
    <scope>NUCLEOTIDE SEQUENCE [LARGE SCALE GENOMIC DNA]</scope>
    <source>
        <strain evidence="7">H204</strain>
    </source>
</reference>
<protein>
    <submittedName>
        <fullName evidence="4">Glycosyltransferase family 2 protein</fullName>
    </submittedName>
</protein>
<reference evidence="4" key="5">
    <citation type="submission" date="2019-09" db="EMBL/GenBank/DDBJ databases">
        <authorList>
            <person name="Ross B.D."/>
            <person name="Verster A.J."/>
            <person name="Radey M.C."/>
            <person name="Schmidtke D.T."/>
            <person name="Pope C.E."/>
            <person name="Hoffman L.R."/>
            <person name="Hajjar A.M."/>
            <person name="Peterson S.B."/>
            <person name="Borenstein E."/>
            <person name="Mougous J.D."/>
        </authorList>
    </citation>
    <scope>NUCLEOTIDE SEQUENCE</scope>
    <source>
        <strain evidence="4">H204</strain>
    </source>
</reference>
<sequence length="321" mass="37797">MPKISVIIPVYKVEQFIERCAISLFEQTLDDIEYLFIDDCSPDNSVEIIKNVLMRYETRKDSVRIISMQKNCGQAAVRRYGNSIARGDYIIHCDGDDWVDINMYYKMYECAVNNKLDIVRCKFCRTDGKLMKECINIPSNIYCDAKKMISYLLRLSDLSSTCDKLVRRELYQSVDFIYPVDNMCEDFAIVTQLFCRTDKIGYIDEVLYFYYQNKFSISHILDNTHIDNKAQQISNNVKLIGKILKTKYPGGIFDKEIEVIKLMAKNAYRPIIRREGYYEKWKTLYKEINSKIFFNEYITIKEKLSFIACYIGIYPLLTGRK</sequence>
<feature type="domain" description="Glycosyltransferase 2-like" evidence="3">
    <location>
        <begin position="5"/>
        <end position="123"/>
    </location>
</feature>